<dbReference type="Pfam" id="PF00201">
    <property type="entry name" value="UDPGT"/>
    <property type="match status" value="1"/>
</dbReference>
<dbReference type="PROSITE" id="PS51257">
    <property type="entry name" value="PROKAR_LIPOPROTEIN"/>
    <property type="match status" value="1"/>
</dbReference>
<gene>
    <name evidence="6" type="ORF">RI129_006328</name>
</gene>
<feature type="chain" id="PRO_5043045458" description="UDP-glucuronosyltransferase" evidence="5">
    <location>
        <begin position="24"/>
        <end position="516"/>
    </location>
</feature>
<sequence length="516" mass="58968">MGSLNMKLCNIIVFVFLIYGCHSARILGIIHIPTHSHQQLGTALLNGLAAKGHEVTMLTPVVPKKISKNLKVVHIKYPPIPEFEKFNFFDLKGVNIFETIMRLEMLGLSIVKAALNSTELQTFLSEDHHFDLVIIEQFINEAFRGFCHHYRAPCITLSTVASNRWTNRQMGNPTNPSYMPELFLPYSDHMNFFQRLQNSIVMFWETLYNHFYMLPRHNELLQKHFPGAPSIYDLYYNTSLILLNSHVAINAPVPLVPNMIPIGGFHINPPNKLPKDLQEYMDDAKDGVIYFSMGSVLNGTDMGEHRINAILNVFRKLKQKILCKLHSDKFHNLPPNVKFSAWFPQLDILAHPNTKLFITHGGLLSTMESTYHGVPIVAIPIFADQELNAANAESNGYAVVVSYDDLKEDELYEAINKVLTNPKYRNTARERSKIFQDDNTKPLDRAAFWVDYVIRHKGAPHLRTAASSLSWYQYLLLDVTLFIITVLLGFLFVVRKLITKLFVQKDEKGVEKAKIS</sequence>
<dbReference type="AlphaFoldDB" id="A0AAN7VDY5"/>
<keyword evidence="5" id="KW-0732">Signal</keyword>
<dbReference type="FunFam" id="3.40.50.2000:FF:000050">
    <property type="entry name" value="UDP-glucuronosyltransferase"/>
    <property type="match status" value="1"/>
</dbReference>
<evidence type="ECO:0000313" key="6">
    <source>
        <dbReference type="EMBL" id="KAK5645028.1"/>
    </source>
</evidence>
<evidence type="ECO:0000256" key="2">
    <source>
        <dbReference type="ARBA" id="ARBA00022676"/>
    </source>
</evidence>
<dbReference type="PANTHER" id="PTHR48043">
    <property type="entry name" value="EG:EG0003.4 PROTEIN-RELATED"/>
    <property type="match status" value="1"/>
</dbReference>
<proteinExistence type="inferred from homology"/>
<keyword evidence="4" id="KW-1133">Transmembrane helix</keyword>
<dbReference type="Gene3D" id="3.40.50.2000">
    <property type="entry name" value="Glycogen Phosphorylase B"/>
    <property type="match status" value="2"/>
</dbReference>
<dbReference type="SUPFAM" id="SSF53756">
    <property type="entry name" value="UDP-Glycosyltransferase/glycogen phosphorylase"/>
    <property type="match status" value="1"/>
</dbReference>
<comment type="caution">
    <text evidence="6">The sequence shown here is derived from an EMBL/GenBank/DDBJ whole genome shotgun (WGS) entry which is preliminary data.</text>
</comment>
<name>A0AAN7VDY5_9COLE</name>
<evidence type="ECO:0000256" key="1">
    <source>
        <dbReference type="ARBA" id="ARBA00009995"/>
    </source>
</evidence>
<organism evidence="6 7">
    <name type="scientific">Pyrocoelia pectoralis</name>
    <dbReference type="NCBI Taxonomy" id="417401"/>
    <lineage>
        <taxon>Eukaryota</taxon>
        <taxon>Metazoa</taxon>
        <taxon>Ecdysozoa</taxon>
        <taxon>Arthropoda</taxon>
        <taxon>Hexapoda</taxon>
        <taxon>Insecta</taxon>
        <taxon>Pterygota</taxon>
        <taxon>Neoptera</taxon>
        <taxon>Endopterygota</taxon>
        <taxon>Coleoptera</taxon>
        <taxon>Polyphaga</taxon>
        <taxon>Elateriformia</taxon>
        <taxon>Elateroidea</taxon>
        <taxon>Lampyridae</taxon>
        <taxon>Lampyrinae</taxon>
        <taxon>Pyrocoelia</taxon>
    </lineage>
</organism>
<keyword evidence="4" id="KW-0472">Membrane</keyword>
<evidence type="ECO:0000256" key="3">
    <source>
        <dbReference type="ARBA" id="ARBA00022679"/>
    </source>
</evidence>
<keyword evidence="7" id="KW-1185">Reference proteome</keyword>
<keyword evidence="3" id="KW-0808">Transferase</keyword>
<dbReference type="InterPro" id="IPR002213">
    <property type="entry name" value="UDP_glucos_trans"/>
</dbReference>
<dbReference type="Proteomes" id="UP001329430">
    <property type="component" value="Chromosome 4"/>
</dbReference>
<dbReference type="InterPro" id="IPR050271">
    <property type="entry name" value="UDP-glycosyltransferase"/>
</dbReference>
<dbReference type="PANTHER" id="PTHR48043:SF159">
    <property type="entry name" value="EG:EG0003.4 PROTEIN-RELATED"/>
    <property type="match status" value="1"/>
</dbReference>
<evidence type="ECO:0008006" key="8">
    <source>
        <dbReference type="Google" id="ProtNLM"/>
    </source>
</evidence>
<dbReference type="GO" id="GO:0008194">
    <property type="term" value="F:UDP-glycosyltransferase activity"/>
    <property type="evidence" value="ECO:0007669"/>
    <property type="project" value="InterPro"/>
</dbReference>
<feature type="transmembrane region" description="Helical" evidence="4">
    <location>
        <begin position="471"/>
        <end position="494"/>
    </location>
</feature>
<evidence type="ECO:0000313" key="7">
    <source>
        <dbReference type="Proteomes" id="UP001329430"/>
    </source>
</evidence>
<comment type="similarity">
    <text evidence="1">Belongs to the UDP-glycosyltransferase family.</text>
</comment>
<protein>
    <recommendedName>
        <fullName evidence="8">UDP-glucuronosyltransferase</fullName>
    </recommendedName>
</protein>
<accession>A0AAN7VDY5</accession>
<keyword evidence="2" id="KW-0328">Glycosyltransferase</keyword>
<evidence type="ECO:0000256" key="5">
    <source>
        <dbReference type="SAM" id="SignalP"/>
    </source>
</evidence>
<reference evidence="6 7" key="1">
    <citation type="journal article" date="2024" name="Insects">
        <title>An Improved Chromosome-Level Genome Assembly of the Firefly Pyrocoelia pectoralis.</title>
        <authorList>
            <person name="Fu X."/>
            <person name="Meyer-Rochow V.B."/>
            <person name="Ballantyne L."/>
            <person name="Zhu X."/>
        </authorList>
    </citation>
    <scope>NUCLEOTIDE SEQUENCE [LARGE SCALE GENOMIC DNA]</scope>
    <source>
        <strain evidence="6">XCY_ONT2</strain>
    </source>
</reference>
<dbReference type="CDD" id="cd03784">
    <property type="entry name" value="GT1_Gtf-like"/>
    <property type="match status" value="1"/>
</dbReference>
<dbReference type="EMBL" id="JAVRBK010000004">
    <property type="protein sequence ID" value="KAK5645028.1"/>
    <property type="molecule type" value="Genomic_DNA"/>
</dbReference>
<keyword evidence="4" id="KW-0812">Transmembrane</keyword>
<evidence type="ECO:0000256" key="4">
    <source>
        <dbReference type="SAM" id="Phobius"/>
    </source>
</evidence>
<feature type="signal peptide" evidence="5">
    <location>
        <begin position="1"/>
        <end position="23"/>
    </location>
</feature>